<accession>A0A8H9FUF3</accession>
<dbReference type="Pfam" id="PF11575">
    <property type="entry name" value="FhuF_C"/>
    <property type="match status" value="1"/>
</dbReference>
<organism evidence="2 3">
    <name type="scientific">Knoellia flava</name>
    <dbReference type="NCBI Taxonomy" id="913969"/>
    <lineage>
        <taxon>Bacteria</taxon>
        <taxon>Bacillati</taxon>
        <taxon>Actinomycetota</taxon>
        <taxon>Actinomycetes</taxon>
        <taxon>Micrococcales</taxon>
        <taxon>Intrasporangiaceae</taxon>
        <taxon>Knoellia</taxon>
    </lineage>
</organism>
<proteinExistence type="predicted"/>
<evidence type="ECO:0000313" key="3">
    <source>
        <dbReference type="Proteomes" id="UP000628079"/>
    </source>
</evidence>
<dbReference type="EMBL" id="BMEA01000003">
    <property type="protein sequence ID" value="GGB87331.1"/>
    <property type="molecule type" value="Genomic_DNA"/>
</dbReference>
<comment type="caution">
    <text evidence="2">The sequence shown here is derived from an EMBL/GenBank/DDBJ whole genome shotgun (WGS) entry which is preliminary data.</text>
</comment>
<dbReference type="InterPro" id="IPR024726">
    <property type="entry name" value="FhuF_C"/>
</dbReference>
<gene>
    <name evidence="2" type="ORF">GCM10011314_28890</name>
</gene>
<evidence type="ECO:0000259" key="1">
    <source>
        <dbReference type="Pfam" id="PF11575"/>
    </source>
</evidence>
<dbReference type="GO" id="GO:0051537">
    <property type="term" value="F:2 iron, 2 sulfur cluster binding"/>
    <property type="evidence" value="ECO:0007669"/>
    <property type="project" value="InterPro"/>
</dbReference>
<reference evidence="2" key="1">
    <citation type="journal article" date="2014" name="Int. J. Syst. Evol. Microbiol.">
        <title>Complete genome sequence of Corynebacterium casei LMG S-19264T (=DSM 44701T), isolated from a smear-ripened cheese.</title>
        <authorList>
            <consortium name="US DOE Joint Genome Institute (JGI-PGF)"/>
            <person name="Walter F."/>
            <person name="Albersmeier A."/>
            <person name="Kalinowski J."/>
            <person name="Ruckert C."/>
        </authorList>
    </citation>
    <scope>NUCLEOTIDE SEQUENCE</scope>
    <source>
        <strain evidence="2">CGMCC 1.10749</strain>
    </source>
</reference>
<dbReference type="Proteomes" id="UP000628079">
    <property type="component" value="Unassembled WGS sequence"/>
</dbReference>
<feature type="domain" description="Ferric siderophore reductase C-terminal" evidence="1">
    <location>
        <begin position="175"/>
        <end position="195"/>
    </location>
</feature>
<reference evidence="2" key="2">
    <citation type="submission" date="2020-09" db="EMBL/GenBank/DDBJ databases">
        <authorList>
            <person name="Sun Q."/>
            <person name="Zhou Y."/>
        </authorList>
    </citation>
    <scope>NUCLEOTIDE SEQUENCE</scope>
    <source>
        <strain evidence="2">CGMCC 1.10749</strain>
    </source>
</reference>
<sequence>MSRHHGYLEFVGGRDLSTPLTSAFANSVEWCRKLTAQNSAMYAVPAPPQIAAAFVLQHLLSIPAHACAFAAATGPWRVDVGTPDDPALSCDLAPGLYPERVGFRHVEPATTDREIRTEEARTAYRALGTAIASAYDVGVKMSSRQRLGMVDDVWEMALREARAATGDGWGPPVERRSCCLIYALPGCHECAGCPRLAAT</sequence>
<name>A0A8H9FUF3_9MICO</name>
<evidence type="ECO:0000313" key="2">
    <source>
        <dbReference type="EMBL" id="GGB87331.1"/>
    </source>
</evidence>
<dbReference type="AlphaFoldDB" id="A0A8H9FUF3"/>
<protein>
    <recommendedName>
        <fullName evidence="1">Ferric siderophore reductase C-terminal domain-containing protein</fullName>
    </recommendedName>
</protein>